<protein>
    <submittedName>
        <fullName evidence="1">Cysteine protease</fullName>
    </submittedName>
</protein>
<accession>A0A395NEB5</accession>
<reference evidence="1 2" key="1">
    <citation type="journal article" date="2018" name="PLoS Pathog.">
        <title>Evolution of structural diversity of trichothecenes, a family of toxins produced by plant pathogenic and entomopathogenic fungi.</title>
        <authorList>
            <person name="Proctor R.H."/>
            <person name="McCormick S.P."/>
            <person name="Kim H.S."/>
            <person name="Cardoza R.E."/>
            <person name="Stanley A.M."/>
            <person name="Lindo L."/>
            <person name="Kelly A."/>
            <person name="Brown D.W."/>
            <person name="Lee T."/>
            <person name="Vaughan M.M."/>
            <person name="Alexander N.J."/>
            <person name="Busman M."/>
            <person name="Gutierrez S."/>
        </authorList>
    </citation>
    <scope>NUCLEOTIDE SEQUENCE [LARGE SCALE GENOMIC DNA]</scope>
    <source>
        <strain evidence="1 2">IBT 40837</strain>
    </source>
</reference>
<comment type="caution">
    <text evidence="1">The sequence shown here is derived from an EMBL/GenBank/DDBJ whole genome shotgun (WGS) entry which is preliminary data.</text>
</comment>
<evidence type="ECO:0000313" key="2">
    <source>
        <dbReference type="Proteomes" id="UP000266272"/>
    </source>
</evidence>
<evidence type="ECO:0000313" key="1">
    <source>
        <dbReference type="EMBL" id="RFU74462.1"/>
    </source>
</evidence>
<organism evidence="1 2">
    <name type="scientific">Trichoderma arundinaceum</name>
    <dbReference type="NCBI Taxonomy" id="490622"/>
    <lineage>
        <taxon>Eukaryota</taxon>
        <taxon>Fungi</taxon>
        <taxon>Dikarya</taxon>
        <taxon>Ascomycota</taxon>
        <taxon>Pezizomycotina</taxon>
        <taxon>Sordariomycetes</taxon>
        <taxon>Hypocreomycetidae</taxon>
        <taxon>Hypocreales</taxon>
        <taxon>Hypocreaceae</taxon>
        <taxon>Trichoderma</taxon>
    </lineage>
</organism>
<keyword evidence="1" id="KW-0378">Hydrolase</keyword>
<gene>
    <name evidence="1" type="ORF">TARUN_7787</name>
</gene>
<dbReference type="GO" id="GO:0008233">
    <property type="term" value="F:peptidase activity"/>
    <property type="evidence" value="ECO:0007669"/>
    <property type="project" value="UniProtKB-KW"/>
</dbReference>
<sequence>MISLPVFVYPSMTPKSNEEAFLGSAVVGWAKYGRDNVAMSTTGDLRQQLSYQGPGRLIVISGHLDEANIKVLELFGVEKGFLDAYKERKAYTPKDIRECPIKSWCWKYPQLLPEGHFKEAICATEGQQVVLLNVSLWVGSPVPILFIERPVALPLGIPPQKAPTSLETELLEAFATSARSLESRLGQVVHERWRDLLARLGMNHASGEAYWDMTMAVEQNLDHARRLHRESTFMCGVEVQDWEDILLRLGRRVGIKALAR</sequence>
<dbReference type="STRING" id="490622.A0A395NEB5"/>
<dbReference type="GO" id="GO:0006508">
    <property type="term" value="P:proteolysis"/>
    <property type="evidence" value="ECO:0007669"/>
    <property type="project" value="UniProtKB-KW"/>
</dbReference>
<keyword evidence="2" id="KW-1185">Reference proteome</keyword>
<dbReference type="EMBL" id="PXOA01000535">
    <property type="protein sequence ID" value="RFU74462.1"/>
    <property type="molecule type" value="Genomic_DNA"/>
</dbReference>
<dbReference type="OrthoDB" id="4895089at2759"/>
<dbReference type="Proteomes" id="UP000266272">
    <property type="component" value="Unassembled WGS sequence"/>
</dbReference>
<dbReference type="AlphaFoldDB" id="A0A395NEB5"/>
<keyword evidence="1" id="KW-0645">Protease</keyword>
<name>A0A395NEB5_TRIAR</name>
<proteinExistence type="predicted"/>